<protein>
    <submittedName>
        <fullName evidence="1">Uncharacterized protein</fullName>
    </submittedName>
</protein>
<name>A0A1G4WB36_9MYCO</name>
<dbReference type="STRING" id="1502745.SAMN02799620_02747"/>
<evidence type="ECO:0000313" key="2">
    <source>
        <dbReference type="Proteomes" id="UP000199707"/>
    </source>
</evidence>
<dbReference type="Proteomes" id="UP000199707">
    <property type="component" value="Unassembled WGS sequence"/>
</dbReference>
<organism evidence="1 2">
    <name type="scientific">Mycolicibacterium fluoranthenivorans</name>
    <dbReference type="NCBI Taxonomy" id="258505"/>
    <lineage>
        <taxon>Bacteria</taxon>
        <taxon>Bacillati</taxon>
        <taxon>Actinomycetota</taxon>
        <taxon>Actinomycetes</taxon>
        <taxon>Mycobacteriales</taxon>
        <taxon>Mycobacteriaceae</taxon>
        <taxon>Mycolicibacterium</taxon>
    </lineage>
</organism>
<dbReference type="AlphaFoldDB" id="A0A1G4WB36"/>
<proteinExistence type="predicted"/>
<accession>A0A1G4WB36</accession>
<gene>
    <name evidence="1" type="ORF">SAMN02799620_02747</name>
</gene>
<evidence type="ECO:0000313" key="1">
    <source>
        <dbReference type="EMBL" id="SCX19753.1"/>
    </source>
</evidence>
<dbReference type="EMBL" id="FMUB01000005">
    <property type="protein sequence ID" value="SCX19753.1"/>
    <property type="molecule type" value="Genomic_DNA"/>
</dbReference>
<sequence length="125" mass="14008">MYLEGTGARIVVTDPGHVTTVRPAYRHRYAATNRVPVYAIVNTPALLVLDHARDLGKEAREVIDMTSLTSHLPLHLPHPDVRRLTDAAHAAGAKIHAVVEPHEHHECKRYEFLEDALLAREMGRL</sequence>
<reference evidence="2" key="1">
    <citation type="submission" date="2016-10" db="EMBL/GenBank/DDBJ databases">
        <authorList>
            <person name="Varghese N."/>
            <person name="Submissions S."/>
        </authorList>
    </citation>
    <scope>NUCLEOTIDE SEQUENCE [LARGE SCALE GENOMIC DNA]</scope>
    <source>
        <strain evidence="2">UNC267MFSha1.1M11</strain>
    </source>
</reference>